<dbReference type="EMBL" id="ABEU02000014">
    <property type="protein sequence ID" value="PNR40807.1"/>
    <property type="molecule type" value="Genomic_DNA"/>
</dbReference>
<keyword evidence="1" id="KW-0472">Membrane</keyword>
<protein>
    <submittedName>
        <fullName evidence="2 3">Uncharacterized protein</fullName>
    </submittedName>
</protein>
<dbReference type="Proteomes" id="UP000006727">
    <property type="component" value="Chromosome 14"/>
</dbReference>
<evidence type="ECO:0000313" key="3">
    <source>
        <dbReference type="EnsemblPlants" id="PAC:32963000.CDS.1"/>
    </source>
</evidence>
<name>A0A2K1JGY2_PHYPA</name>
<reference evidence="3" key="3">
    <citation type="submission" date="2020-12" db="UniProtKB">
        <authorList>
            <consortium name="EnsemblPlants"/>
        </authorList>
    </citation>
    <scope>IDENTIFICATION</scope>
</reference>
<keyword evidence="1" id="KW-0812">Transmembrane</keyword>
<proteinExistence type="predicted"/>
<dbReference type="AlphaFoldDB" id="A0A2K1JGY2"/>
<accession>A0A2K1JGY2</accession>
<gene>
    <name evidence="2" type="ORF">PHYPA_018210</name>
</gene>
<dbReference type="Gramene" id="Pp3c14_8630V3.1">
    <property type="protein sequence ID" value="PAC:32963000.CDS.1"/>
    <property type="gene ID" value="Pp3c14_8630"/>
</dbReference>
<reference evidence="2 4" key="2">
    <citation type="journal article" date="2018" name="Plant J.">
        <title>The Physcomitrella patens chromosome-scale assembly reveals moss genome structure and evolution.</title>
        <authorList>
            <person name="Lang D."/>
            <person name="Ullrich K.K."/>
            <person name="Murat F."/>
            <person name="Fuchs J."/>
            <person name="Jenkins J."/>
            <person name="Haas F.B."/>
            <person name="Piednoel M."/>
            <person name="Gundlach H."/>
            <person name="Van Bel M."/>
            <person name="Meyberg R."/>
            <person name="Vives C."/>
            <person name="Morata J."/>
            <person name="Symeonidi A."/>
            <person name="Hiss M."/>
            <person name="Muchero W."/>
            <person name="Kamisugi Y."/>
            <person name="Saleh O."/>
            <person name="Blanc G."/>
            <person name="Decker E.L."/>
            <person name="van Gessel N."/>
            <person name="Grimwood J."/>
            <person name="Hayes R.D."/>
            <person name="Graham S.W."/>
            <person name="Gunter L.E."/>
            <person name="McDaniel S.F."/>
            <person name="Hoernstein S.N.W."/>
            <person name="Larsson A."/>
            <person name="Li F.W."/>
            <person name="Perroud P.F."/>
            <person name="Phillips J."/>
            <person name="Ranjan P."/>
            <person name="Rokshar D.S."/>
            <person name="Rothfels C.J."/>
            <person name="Schneider L."/>
            <person name="Shu S."/>
            <person name="Stevenson D.W."/>
            <person name="Thummler F."/>
            <person name="Tillich M."/>
            <person name="Villarreal Aguilar J.C."/>
            <person name="Widiez T."/>
            <person name="Wong G.K."/>
            <person name="Wymore A."/>
            <person name="Zhang Y."/>
            <person name="Zimmer A.D."/>
            <person name="Quatrano R.S."/>
            <person name="Mayer K.F.X."/>
            <person name="Goodstein D."/>
            <person name="Casacuberta J.M."/>
            <person name="Vandepoele K."/>
            <person name="Reski R."/>
            <person name="Cuming A.C."/>
            <person name="Tuskan G.A."/>
            <person name="Maumus F."/>
            <person name="Salse J."/>
            <person name="Schmutz J."/>
            <person name="Rensing S.A."/>
        </authorList>
    </citation>
    <scope>NUCLEOTIDE SEQUENCE [LARGE SCALE GENOMIC DNA]</scope>
    <source>
        <strain evidence="3 4">cv. Gransden 2004</strain>
    </source>
</reference>
<organism evidence="2">
    <name type="scientific">Physcomitrium patens</name>
    <name type="common">Spreading-leaved earth moss</name>
    <name type="synonym">Physcomitrella patens</name>
    <dbReference type="NCBI Taxonomy" id="3218"/>
    <lineage>
        <taxon>Eukaryota</taxon>
        <taxon>Viridiplantae</taxon>
        <taxon>Streptophyta</taxon>
        <taxon>Embryophyta</taxon>
        <taxon>Bryophyta</taxon>
        <taxon>Bryophytina</taxon>
        <taxon>Bryopsida</taxon>
        <taxon>Funariidae</taxon>
        <taxon>Funariales</taxon>
        <taxon>Funariaceae</taxon>
        <taxon>Physcomitrium</taxon>
    </lineage>
</organism>
<keyword evidence="1" id="KW-1133">Transmembrane helix</keyword>
<dbReference type="Gramene" id="Pp3c14_8630V3.2">
    <property type="protein sequence ID" value="PAC:32963001.CDS.1"/>
    <property type="gene ID" value="Pp3c14_8630"/>
</dbReference>
<feature type="transmembrane region" description="Helical" evidence="1">
    <location>
        <begin position="29"/>
        <end position="51"/>
    </location>
</feature>
<evidence type="ECO:0000256" key="1">
    <source>
        <dbReference type="SAM" id="Phobius"/>
    </source>
</evidence>
<dbReference type="PaxDb" id="3218-PP1S79_151V6.1"/>
<sequence>MRIFFIWNVHDSQFLCMSYDKLPRLKFKYLYLSLMYFLIYLLLNFPSVLILPEIQF</sequence>
<evidence type="ECO:0000313" key="2">
    <source>
        <dbReference type="EMBL" id="PNR40807.1"/>
    </source>
</evidence>
<keyword evidence="4" id="KW-1185">Reference proteome</keyword>
<dbReference type="InParanoid" id="A0A2K1JGY2"/>
<dbReference type="EnsemblPlants" id="Pp3c14_8630V3.2">
    <property type="protein sequence ID" value="PAC:32963001.CDS.1"/>
    <property type="gene ID" value="Pp3c14_8630"/>
</dbReference>
<reference evidence="2 4" key="1">
    <citation type="journal article" date="2008" name="Science">
        <title>The Physcomitrella genome reveals evolutionary insights into the conquest of land by plants.</title>
        <authorList>
            <person name="Rensing S."/>
            <person name="Lang D."/>
            <person name="Zimmer A."/>
            <person name="Terry A."/>
            <person name="Salamov A."/>
            <person name="Shapiro H."/>
            <person name="Nishiyama T."/>
            <person name="Perroud P.-F."/>
            <person name="Lindquist E."/>
            <person name="Kamisugi Y."/>
            <person name="Tanahashi T."/>
            <person name="Sakakibara K."/>
            <person name="Fujita T."/>
            <person name="Oishi K."/>
            <person name="Shin-I T."/>
            <person name="Kuroki Y."/>
            <person name="Toyoda A."/>
            <person name="Suzuki Y."/>
            <person name="Hashimoto A."/>
            <person name="Yamaguchi K."/>
            <person name="Sugano A."/>
            <person name="Kohara Y."/>
            <person name="Fujiyama A."/>
            <person name="Anterola A."/>
            <person name="Aoki S."/>
            <person name="Ashton N."/>
            <person name="Barbazuk W.B."/>
            <person name="Barker E."/>
            <person name="Bennetzen J."/>
            <person name="Bezanilla M."/>
            <person name="Blankenship R."/>
            <person name="Cho S.H."/>
            <person name="Dutcher S."/>
            <person name="Estelle M."/>
            <person name="Fawcett J.A."/>
            <person name="Gundlach H."/>
            <person name="Hanada K."/>
            <person name="Heyl A."/>
            <person name="Hicks K.A."/>
            <person name="Hugh J."/>
            <person name="Lohr M."/>
            <person name="Mayer K."/>
            <person name="Melkozernov A."/>
            <person name="Murata T."/>
            <person name="Nelson D."/>
            <person name="Pils B."/>
            <person name="Prigge M."/>
            <person name="Reiss B."/>
            <person name="Renner T."/>
            <person name="Rombauts S."/>
            <person name="Rushton P."/>
            <person name="Sanderfoot A."/>
            <person name="Schween G."/>
            <person name="Shiu S.-H."/>
            <person name="Stueber K."/>
            <person name="Theodoulou F.L."/>
            <person name="Tu H."/>
            <person name="Van de Peer Y."/>
            <person name="Verrier P.J."/>
            <person name="Waters E."/>
            <person name="Wood A."/>
            <person name="Yang L."/>
            <person name="Cove D."/>
            <person name="Cuming A."/>
            <person name="Hasebe M."/>
            <person name="Lucas S."/>
            <person name="Mishler D.B."/>
            <person name="Reski R."/>
            <person name="Grigoriev I."/>
            <person name="Quatrano R.S."/>
            <person name="Boore J.L."/>
        </authorList>
    </citation>
    <scope>NUCLEOTIDE SEQUENCE [LARGE SCALE GENOMIC DNA]</scope>
    <source>
        <strain evidence="3 4">cv. Gransden 2004</strain>
    </source>
</reference>
<evidence type="ECO:0000313" key="4">
    <source>
        <dbReference type="Proteomes" id="UP000006727"/>
    </source>
</evidence>
<dbReference type="EnsemblPlants" id="Pp3c14_8630V3.1">
    <property type="protein sequence ID" value="PAC:32963000.CDS.1"/>
    <property type="gene ID" value="Pp3c14_8630"/>
</dbReference>